<dbReference type="RefSeq" id="WP_208261185.1">
    <property type="nucleotide sequence ID" value="NZ_JAGEOJ010000019.1"/>
</dbReference>
<accession>A0A939PR08</accession>
<sequence>MTDRTYAELISAIDEFARDWDSREQASRLYGLFAPLLDHVEQQDAELSDEQTMSTPEAVREVRRAAAGEPVDAQAIYEQLALVSLVEDQDEDLHLIGQSAMVAADWLRLLTGLDLTSTTYPGEGELLPRYAPSPFTQIVDMLAWTRSNQMYNHWEDADDNADYADFSAATHELNAIYLEITA</sequence>
<name>A0A939PR08_9ACTN</name>
<dbReference type="EMBL" id="JAGEOJ010000019">
    <property type="protein sequence ID" value="MBO2453166.1"/>
    <property type="molecule type" value="Genomic_DNA"/>
</dbReference>
<dbReference type="Proteomes" id="UP000669179">
    <property type="component" value="Unassembled WGS sequence"/>
</dbReference>
<dbReference type="AlphaFoldDB" id="A0A939PR08"/>
<protein>
    <submittedName>
        <fullName evidence="1">Uncharacterized protein</fullName>
    </submittedName>
</protein>
<evidence type="ECO:0000313" key="1">
    <source>
        <dbReference type="EMBL" id="MBO2453166.1"/>
    </source>
</evidence>
<comment type="caution">
    <text evidence="1">The sequence shown here is derived from an EMBL/GenBank/DDBJ whole genome shotgun (WGS) entry which is preliminary data.</text>
</comment>
<reference evidence="1" key="1">
    <citation type="submission" date="2021-03" db="EMBL/GenBank/DDBJ databases">
        <authorList>
            <person name="Kanchanasin P."/>
            <person name="Saeng-In P."/>
            <person name="Phongsopitanun W."/>
            <person name="Yuki M."/>
            <person name="Kudo T."/>
            <person name="Ohkuma M."/>
            <person name="Tanasupawat S."/>
        </authorList>
    </citation>
    <scope>NUCLEOTIDE SEQUENCE</scope>
    <source>
        <strain evidence="1">GKU 128</strain>
    </source>
</reference>
<gene>
    <name evidence="1" type="ORF">J4573_39155</name>
</gene>
<organism evidence="1 2">
    <name type="scientific">Actinomadura barringtoniae</name>
    <dbReference type="NCBI Taxonomy" id="1427535"/>
    <lineage>
        <taxon>Bacteria</taxon>
        <taxon>Bacillati</taxon>
        <taxon>Actinomycetota</taxon>
        <taxon>Actinomycetes</taxon>
        <taxon>Streptosporangiales</taxon>
        <taxon>Thermomonosporaceae</taxon>
        <taxon>Actinomadura</taxon>
    </lineage>
</organism>
<evidence type="ECO:0000313" key="2">
    <source>
        <dbReference type="Proteomes" id="UP000669179"/>
    </source>
</evidence>
<proteinExistence type="predicted"/>
<keyword evidence="2" id="KW-1185">Reference proteome</keyword>